<dbReference type="SUPFAM" id="SSF117892">
    <property type="entry name" value="Band 7/SPFH domain"/>
    <property type="match status" value="1"/>
</dbReference>
<evidence type="ECO:0000313" key="3">
    <source>
        <dbReference type="Proteomes" id="UP000501676"/>
    </source>
</evidence>
<dbReference type="Pfam" id="PF01145">
    <property type="entry name" value="Band_7"/>
    <property type="match status" value="1"/>
</dbReference>
<dbReference type="InterPro" id="IPR036013">
    <property type="entry name" value="Band_7/SPFH_dom_sf"/>
</dbReference>
<dbReference type="PROSITE" id="PS51257">
    <property type="entry name" value="PROKAR_LIPOPROTEIN"/>
    <property type="match status" value="1"/>
</dbReference>
<dbReference type="GO" id="GO:0016020">
    <property type="term" value="C:membrane"/>
    <property type="evidence" value="ECO:0007669"/>
    <property type="project" value="InterPro"/>
</dbReference>
<dbReference type="PRINTS" id="PR00721">
    <property type="entry name" value="STOMATIN"/>
</dbReference>
<dbReference type="PANTHER" id="PTHR43327">
    <property type="entry name" value="STOMATIN-LIKE PROTEIN 2, MITOCHONDRIAL"/>
    <property type="match status" value="1"/>
</dbReference>
<dbReference type="InterPro" id="IPR001972">
    <property type="entry name" value="Stomatin_HflK_fam"/>
</dbReference>
<protein>
    <submittedName>
        <fullName evidence="2">SPFH domain-containing protein</fullName>
    </submittedName>
</protein>
<sequence>MEFKMILDLKIIIFIVLLVILTSGCTTIVPQNYEGLIETLGKYTKTVKAGLTFKIPFFQRVKKVSMALQPLEISRYSIITKDNAEISTSLTLNYQVTNSFKYFYNNTDSETSMVQLVRGHLRDIIGRMDLNDALGSTSAINNELSKAIGDLTDIYGISVIRINVDELLPSKQIQAAMDKQLTADREKTATIAKAEGEAENIRLTTKANNDALIATAKAKAEAIKTEADAEAYRINKLQETLSQASEGYFRNQSIVAFTKLSAGNNNMIVMDKENIDKIGDIPAIKKIWDQDKN</sequence>
<dbReference type="AlphaFoldDB" id="A0A6G7B0W5"/>
<dbReference type="InterPro" id="IPR050710">
    <property type="entry name" value="Band7/mec-2_domain"/>
</dbReference>
<feature type="domain" description="Band 7" evidence="1">
    <location>
        <begin position="24"/>
        <end position="181"/>
    </location>
</feature>
<dbReference type="InterPro" id="IPR001107">
    <property type="entry name" value="Band_7"/>
</dbReference>
<evidence type="ECO:0000259" key="1">
    <source>
        <dbReference type="SMART" id="SM00244"/>
    </source>
</evidence>
<name>A0A6G7B0W5_9LACO</name>
<dbReference type="CDD" id="cd08829">
    <property type="entry name" value="SPFH_paraslipin"/>
    <property type="match status" value="1"/>
</dbReference>
<organism evidence="2 3">
    <name type="scientific">Lactobacillus iners</name>
    <dbReference type="NCBI Taxonomy" id="147802"/>
    <lineage>
        <taxon>Bacteria</taxon>
        <taxon>Bacillati</taxon>
        <taxon>Bacillota</taxon>
        <taxon>Bacilli</taxon>
        <taxon>Lactobacillales</taxon>
        <taxon>Lactobacillaceae</taxon>
        <taxon>Lactobacillus</taxon>
    </lineage>
</organism>
<dbReference type="RefSeq" id="WP_006734449.1">
    <property type="nucleotide sequence ID" value="NZ_CP049228.1"/>
</dbReference>
<dbReference type="EMBL" id="CP049228">
    <property type="protein sequence ID" value="QIH23401.1"/>
    <property type="molecule type" value="Genomic_DNA"/>
</dbReference>
<reference evidence="2 3" key="1">
    <citation type="submission" date="2020-02" db="EMBL/GenBank/DDBJ databases">
        <title>Complete genome sequences of six Lactobacillus iners strains isolated from the human vagina.</title>
        <authorList>
            <person name="France M.T."/>
            <person name="Rutt L."/>
            <person name="Narina S."/>
            <person name="Arbaugh S."/>
            <person name="Humphrys M.S."/>
            <person name="Ma B."/>
            <person name="Hayward M.R."/>
            <person name="Relman D."/>
            <person name="Kwon D.S."/>
            <person name="Ravel J."/>
        </authorList>
    </citation>
    <scope>NUCLEOTIDE SEQUENCE [LARGE SCALE GENOMIC DNA]</scope>
    <source>
        <strain evidence="2 3">C0210C1</strain>
    </source>
</reference>
<dbReference type="SMART" id="SM00244">
    <property type="entry name" value="PHB"/>
    <property type="match status" value="1"/>
</dbReference>
<evidence type="ECO:0000313" key="2">
    <source>
        <dbReference type="EMBL" id="QIH23401.1"/>
    </source>
</evidence>
<dbReference type="Proteomes" id="UP000501676">
    <property type="component" value="Chromosome"/>
</dbReference>
<dbReference type="Gene3D" id="3.30.479.30">
    <property type="entry name" value="Band 7 domain"/>
    <property type="match status" value="1"/>
</dbReference>
<gene>
    <name evidence="2" type="ORF">G6Z83_01285</name>
</gene>
<accession>A0A6G7B0W5</accession>
<proteinExistence type="predicted"/>
<dbReference type="PANTHER" id="PTHR43327:SF10">
    <property type="entry name" value="STOMATIN-LIKE PROTEIN 2, MITOCHONDRIAL"/>
    <property type="match status" value="1"/>
</dbReference>